<keyword evidence="1" id="KW-1133">Transmembrane helix</keyword>
<evidence type="ECO:0000256" key="1">
    <source>
        <dbReference type="SAM" id="Phobius"/>
    </source>
</evidence>
<dbReference type="HOGENOM" id="CLU_128115_0_0_5"/>
<dbReference type="eggNOG" id="ENOG5032Q4G">
    <property type="taxonomic scope" value="Bacteria"/>
</dbReference>
<feature type="transmembrane region" description="Helical" evidence="1">
    <location>
        <begin position="86"/>
        <end position="109"/>
    </location>
</feature>
<evidence type="ECO:0008006" key="3">
    <source>
        <dbReference type="Google" id="ProtNLM"/>
    </source>
</evidence>
<dbReference type="STRING" id="266779.Meso_3675"/>
<feature type="transmembrane region" description="Helical" evidence="1">
    <location>
        <begin position="50"/>
        <end position="79"/>
    </location>
</feature>
<dbReference type="EMBL" id="CP000390">
    <property type="protein sequence ID" value="ABG65043.1"/>
    <property type="molecule type" value="Genomic_DNA"/>
</dbReference>
<dbReference type="AlphaFoldDB" id="Q11C32"/>
<reference evidence="2" key="1">
    <citation type="submission" date="2006-06" db="EMBL/GenBank/DDBJ databases">
        <title>Complete sequence of chromosome of Chelativorans sp. BNC1.</title>
        <authorList>
            <consortium name="US DOE Joint Genome Institute"/>
            <person name="Copeland A."/>
            <person name="Lucas S."/>
            <person name="Lapidus A."/>
            <person name="Barry K."/>
            <person name="Detter J.C."/>
            <person name="Glavina del Rio T."/>
            <person name="Hammon N."/>
            <person name="Israni S."/>
            <person name="Dalin E."/>
            <person name="Tice H."/>
            <person name="Pitluck S."/>
            <person name="Chertkov O."/>
            <person name="Brettin T."/>
            <person name="Bruce D."/>
            <person name="Han C."/>
            <person name="Tapia R."/>
            <person name="Gilna P."/>
            <person name="Schmutz J."/>
            <person name="Larimer F."/>
            <person name="Land M."/>
            <person name="Hauser L."/>
            <person name="Kyrpides N."/>
            <person name="Mikhailova N."/>
            <person name="Richardson P."/>
        </authorList>
    </citation>
    <scope>NUCLEOTIDE SEQUENCE</scope>
    <source>
        <strain evidence="2">BNC1</strain>
    </source>
</reference>
<dbReference type="OrthoDB" id="8277996at2"/>
<accession>Q11C32</accession>
<name>Q11C32_CHESB</name>
<organism evidence="2">
    <name type="scientific">Chelativorans sp. (strain BNC1)</name>
    <dbReference type="NCBI Taxonomy" id="266779"/>
    <lineage>
        <taxon>Bacteria</taxon>
        <taxon>Pseudomonadati</taxon>
        <taxon>Pseudomonadota</taxon>
        <taxon>Alphaproteobacteria</taxon>
        <taxon>Hyphomicrobiales</taxon>
        <taxon>Phyllobacteriaceae</taxon>
        <taxon>Chelativorans</taxon>
    </lineage>
</organism>
<gene>
    <name evidence="2" type="ordered locus">Meso_3675</name>
</gene>
<feature type="transmembrane region" description="Helical" evidence="1">
    <location>
        <begin position="139"/>
        <end position="159"/>
    </location>
</feature>
<keyword evidence="1" id="KW-0812">Transmembrane</keyword>
<protein>
    <recommendedName>
        <fullName evidence="3">DUF1772 domain-containing protein</fullName>
    </recommendedName>
</protein>
<evidence type="ECO:0000313" key="2">
    <source>
        <dbReference type="EMBL" id="ABG65043.1"/>
    </source>
</evidence>
<proteinExistence type="predicted"/>
<sequence precursor="true">MPLSRSGFIFSLLTLTVMALSLGLSFAHLMEAPPRLLIWPPELWREATVFHAQFLLFGILGGPIDLSAILLGFVVTWLIGRGERRAFRLALSGSLLYLASLVIWLTVVAPANAELATWRLGPLPENFSAVRLRWETGHIIIACVKLLGFALLASATLLMRREKPR</sequence>
<keyword evidence="1" id="KW-0472">Membrane</keyword>
<feature type="transmembrane region" description="Helical" evidence="1">
    <location>
        <begin position="7"/>
        <end position="30"/>
    </location>
</feature>
<dbReference type="KEGG" id="mes:Meso_3675"/>